<proteinExistence type="predicted"/>
<dbReference type="AlphaFoldDB" id="A0A7G9R4U8"/>
<gene>
    <name evidence="2" type="ORF">H9L10_06635</name>
</gene>
<dbReference type="EMBL" id="CP060712">
    <property type="protein sequence ID" value="QNN50623.1"/>
    <property type="molecule type" value="Genomic_DNA"/>
</dbReference>
<dbReference type="Proteomes" id="UP000515976">
    <property type="component" value="Chromosome"/>
</dbReference>
<reference evidence="2 3" key="1">
    <citation type="submission" date="2020-08" db="EMBL/GenBank/DDBJ databases">
        <title>Genome sequence of Phycicoccus endophyticus JCM 31784T.</title>
        <authorList>
            <person name="Hyun D.-W."/>
            <person name="Bae J.-W."/>
        </authorList>
    </citation>
    <scope>NUCLEOTIDE SEQUENCE [LARGE SCALE GENOMIC DNA]</scope>
    <source>
        <strain evidence="2 3">JCM 31784</strain>
    </source>
</reference>
<accession>A0A7G9R4U8</accession>
<dbReference type="Pfam" id="PF03995">
    <property type="entry name" value="Inhibitor_I36"/>
    <property type="match status" value="1"/>
</dbReference>
<sequence length="149" mass="15250">MSTTIRRLTGAGGTAVLLAAGALAGAPTASAGTPCPSNRLCFYFNSDFAGARADYRRSDATMTNELFSDGGGSGYNVVVNNNAASVRNRTGEVVYLFNRAHCTLAAGESAPGLAPGANVNLASVGLKNKVSSFLIVNKGRCIDRDQTGA</sequence>
<dbReference type="Gene3D" id="2.60.20.10">
    <property type="entry name" value="Crystallins"/>
    <property type="match status" value="1"/>
</dbReference>
<feature type="signal peptide" evidence="1">
    <location>
        <begin position="1"/>
        <end position="31"/>
    </location>
</feature>
<dbReference type="KEGG" id="pei:H9L10_06635"/>
<dbReference type="PROSITE" id="PS51318">
    <property type="entry name" value="TAT"/>
    <property type="match status" value="1"/>
</dbReference>
<protein>
    <submittedName>
        <fullName evidence="2">Peptidase inhibitor family I36 protein</fullName>
    </submittedName>
</protein>
<dbReference type="RefSeq" id="WP_166098684.1">
    <property type="nucleotide sequence ID" value="NZ_BMMY01000001.1"/>
</dbReference>
<keyword evidence="1" id="KW-0732">Signal</keyword>
<feature type="chain" id="PRO_5028858777" evidence="1">
    <location>
        <begin position="32"/>
        <end position="149"/>
    </location>
</feature>
<name>A0A7G9R4U8_9MICO</name>
<dbReference type="InterPro" id="IPR006311">
    <property type="entry name" value="TAT_signal"/>
</dbReference>
<evidence type="ECO:0000313" key="3">
    <source>
        <dbReference type="Proteomes" id="UP000515976"/>
    </source>
</evidence>
<evidence type="ECO:0000256" key="1">
    <source>
        <dbReference type="SAM" id="SignalP"/>
    </source>
</evidence>
<keyword evidence="3" id="KW-1185">Reference proteome</keyword>
<evidence type="ECO:0000313" key="2">
    <source>
        <dbReference type="EMBL" id="QNN50623.1"/>
    </source>
</evidence>
<organism evidence="2 3">
    <name type="scientific">Phycicoccus endophyticus</name>
    <dbReference type="NCBI Taxonomy" id="1690220"/>
    <lineage>
        <taxon>Bacteria</taxon>
        <taxon>Bacillati</taxon>
        <taxon>Actinomycetota</taxon>
        <taxon>Actinomycetes</taxon>
        <taxon>Micrococcales</taxon>
        <taxon>Intrasporangiaceae</taxon>
        <taxon>Phycicoccus</taxon>
    </lineage>
</organism>